<evidence type="ECO:0000256" key="1">
    <source>
        <dbReference type="SAM" id="Phobius"/>
    </source>
</evidence>
<proteinExistence type="predicted"/>
<dbReference type="Proteomes" id="UP000229056">
    <property type="component" value="Unassembled WGS sequence"/>
</dbReference>
<feature type="transmembrane region" description="Helical" evidence="1">
    <location>
        <begin position="12"/>
        <end position="36"/>
    </location>
</feature>
<dbReference type="EMBL" id="PEZY01000005">
    <property type="protein sequence ID" value="PIS06179.1"/>
    <property type="molecule type" value="Genomic_DNA"/>
</dbReference>
<protein>
    <recommendedName>
        <fullName evidence="4">Prepilin-type N-terminal cleavage/methylation domain-containing protein</fullName>
    </recommendedName>
</protein>
<keyword evidence="1" id="KW-0812">Transmembrane</keyword>
<evidence type="ECO:0000313" key="2">
    <source>
        <dbReference type="EMBL" id="PIS06179.1"/>
    </source>
</evidence>
<dbReference type="PROSITE" id="PS00409">
    <property type="entry name" value="PROKAR_NTER_METHYL"/>
    <property type="match status" value="1"/>
</dbReference>
<name>A0A2H0W490_9BACT</name>
<keyword evidence="1" id="KW-1133">Transmembrane helix</keyword>
<gene>
    <name evidence="2" type="ORF">COT80_01240</name>
</gene>
<keyword evidence="1" id="KW-0472">Membrane</keyword>
<dbReference type="InterPro" id="IPR012902">
    <property type="entry name" value="N_methyl_site"/>
</dbReference>
<evidence type="ECO:0008006" key="4">
    <source>
        <dbReference type="Google" id="ProtNLM"/>
    </source>
</evidence>
<dbReference type="Pfam" id="PF07963">
    <property type="entry name" value="N_methyl"/>
    <property type="match status" value="1"/>
</dbReference>
<evidence type="ECO:0000313" key="3">
    <source>
        <dbReference type="Proteomes" id="UP000229056"/>
    </source>
</evidence>
<comment type="caution">
    <text evidence="2">The sequence shown here is derived from an EMBL/GenBank/DDBJ whole genome shotgun (WGS) entry which is preliminary data.</text>
</comment>
<organism evidence="2 3">
    <name type="scientific">Candidatus Buchananbacteria bacterium CG10_big_fil_rev_8_21_14_0_10_33_19</name>
    <dbReference type="NCBI Taxonomy" id="1974525"/>
    <lineage>
        <taxon>Bacteria</taxon>
        <taxon>Candidatus Buchananiibacteriota</taxon>
    </lineage>
</organism>
<dbReference type="AlphaFoldDB" id="A0A2H0W490"/>
<sequence length="140" mass="15899">MLKLNNKGITLLEAMITILVIMIGILSLAKIFPIAFKIDKTSEQATVAANLAQSGLENLFYLDYDNLTVGTMEVKNRLSNDPSDQFYNYQREILVEYVDETLQTSITDTGLKKLTVNIYWYNQALKIEKNTQVISLISKK</sequence>
<accession>A0A2H0W490</accession>
<reference evidence="3" key="1">
    <citation type="submission" date="2017-09" db="EMBL/GenBank/DDBJ databases">
        <title>Depth-based differentiation of microbial function through sediment-hosted aquifers and enrichment of novel symbionts in the deep terrestrial subsurface.</title>
        <authorList>
            <person name="Probst A.J."/>
            <person name="Ladd B."/>
            <person name="Jarett J.K."/>
            <person name="Geller-Mcgrath D.E."/>
            <person name="Sieber C.M.K."/>
            <person name="Emerson J.B."/>
            <person name="Anantharaman K."/>
            <person name="Thomas B.C."/>
            <person name="Malmstrom R."/>
            <person name="Stieglmeier M."/>
            <person name="Klingl A."/>
            <person name="Woyke T."/>
            <person name="Ryan C.M."/>
            <person name="Banfield J.F."/>
        </authorList>
    </citation>
    <scope>NUCLEOTIDE SEQUENCE [LARGE SCALE GENOMIC DNA]</scope>
</reference>